<accession>A0A8T8KAM7</accession>
<keyword evidence="2" id="KW-1133">Transmembrane helix</keyword>
<proteinExistence type="predicted"/>
<dbReference type="KEGG" id="meme:HYG87_10490"/>
<keyword evidence="2" id="KW-0812">Transmembrane</keyword>
<dbReference type="Pfam" id="PF09373">
    <property type="entry name" value="PMBR"/>
    <property type="match status" value="2"/>
</dbReference>
<dbReference type="RefSeq" id="WP_211533110.1">
    <property type="nucleotide sequence ID" value="NZ_CP058560.1"/>
</dbReference>
<evidence type="ECO:0000313" key="4">
    <source>
        <dbReference type="Proteomes" id="UP000681041"/>
    </source>
</evidence>
<dbReference type="OrthoDB" id="71369at2157"/>
<evidence type="ECO:0000313" key="3">
    <source>
        <dbReference type="EMBL" id="QUH24153.1"/>
    </source>
</evidence>
<feature type="compositionally biased region" description="Pro residues" evidence="1">
    <location>
        <begin position="222"/>
        <end position="256"/>
    </location>
</feature>
<gene>
    <name evidence="3" type="ORF">HYG87_10490</name>
</gene>
<name>A0A8T8KAM7_9EURY</name>
<evidence type="ECO:0000256" key="1">
    <source>
        <dbReference type="SAM" id="MobiDB-lite"/>
    </source>
</evidence>
<feature type="compositionally biased region" description="Pro residues" evidence="1">
    <location>
        <begin position="416"/>
        <end position="431"/>
    </location>
</feature>
<organism evidence="3 4">
    <name type="scientific">Methanobacterium alkalithermotolerans</name>
    <dbReference type="NCBI Taxonomy" id="2731220"/>
    <lineage>
        <taxon>Archaea</taxon>
        <taxon>Methanobacteriati</taxon>
        <taxon>Methanobacteriota</taxon>
        <taxon>Methanomada group</taxon>
        <taxon>Methanobacteria</taxon>
        <taxon>Methanobacteriales</taxon>
        <taxon>Methanobacteriaceae</taxon>
        <taxon>Methanobacterium</taxon>
    </lineage>
</organism>
<feature type="region of interest" description="Disordered" evidence="1">
    <location>
        <begin position="410"/>
        <end position="441"/>
    </location>
</feature>
<protein>
    <recommendedName>
        <fullName evidence="5">Pseudomurein-binding protein</fullName>
    </recommendedName>
</protein>
<feature type="region of interest" description="Disordered" evidence="1">
    <location>
        <begin position="207"/>
        <end position="264"/>
    </location>
</feature>
<dbReference type="EMBL" id="CP058560">
    <property type="protein sequence ID" value="QUH24153.1"/>
    <property type="molecule type" value="Genomic_DNA"/>
</dbReference>
<dbReference type="InterPro" id="IPR018975">
    <property type="entry name" value="Pseudomurein-binding_repeat"/>
</dbReference>
<evidence type="ECO:0008006" key="5">
    <source>
        <dbReference type="Google" id="ProtNLM"/>
    </source>
</evidence>
<keyword evidence="2" id="KW-0472">Membrane</keyword>
<evidence type="ECO:0000256" key="2">
    <source>
        <dbReference type="SAM" id="Phobius"/>
    </source>
</evidence>
<feature type="transmembrane region" description="Helical" evidence="2">
    <location>
        <begin position="16"/>
        <end position="38"/>
    </location>
</feature>
<keyword evidence="4" id="KW-1185">Reference proteome</keyword>
<dbReference type="Proteomes" id="UP000681041">
    <property type="component" value="Chromosome"/>
</dbReference>
<dbReference type="AlphaFoldDB" id="A0A8T8KAM7"/>
<sequence length="703" mass="78009">MSIFYRTGGGIIRRKLILTILLFSLIAILSVNGIYAVVDNGSENITDTANVEMQTASNNNELTSTGNSYSVAQIEDAATRVRNFIQVNRVLPNFVTINKNQVSMPDFLHILSTTTINLGQSKNTPLTQYTVTPPTHSPEQINSGNIQKAEYLQLAQTIKNHIETTTKAPPSITSSRGTISYESTIYMYSRIIAFHGTQKTLPNFATINNWNGQKLPQNPTNQPNPTPEPQPPAQPNPTPEPQPPVQPNPTPEPQPPVQGQLTSTGNSYTVAQIEDAALRVRNFIQNNRVLPNFVTINRKQVSMPDFLHILTTATLNLNQRINSPLTQYTVTAPTYSPEQINSGNILRTEYLQLAQTIKNHIETTTKAPPSITSSRGTISYESAIFMFSRIIAFHGTQKTLPNFATINNWNGQKLPNNPPVTQPEPEVPTPDPEGEQPSPDKIIKTSYSYSVTQIENAATWVRNFIQNNNKLPEFVTINNRQVKMSDFLHILLQSTINLNQKITTAVTQYHVPEPTHSTQQVNAGNIYSLEYIFLAKNMLKYMETNNQAPFAIQSTRGTLSYESIIYMYSRIIAFHGTQKTLPNFATINNWNGQKLPNSPVGAAPMSLFESHTSPPHLNGAYNVEITPEVVKVTAKCTCGISGYTYSTSSFVNYCVRCKNHGTLLWNPKGVVDGEWSCGRCGADYCGASGKEKMPNSNYYLISA</sequence>
<reference evidence="3" key="1">
    <citation type="submission" date="2020-07" db="EMBL/GenBank/DDBJ databases">
        <title>Methanobacterium. sp. MethCan genome.</title>
        <authorList>
            <person name="Postec A."/>
            <person name="Quemeneur M."/>
        </authorList>
    </citation>
    <scope>NUCLEOTIDE SEQUENCE</scope>
    <source>
        <strain evidence="3">MethCAN</strain>
    </source>
</reference>
<dbReference type="GeneID" id="64821197"/>